<name>A0A1G8J1S1_9RHOO</name>
<dbReference type="InterPro" id="IPR002156">
    <property type="entry name" value="RNaseH_domain"/>
</dbReference>
<evidence type="ECO:0000313" key="2">
    <source>
        <dbReference type="EMBL" id="SDI25136.1"/>
    </source>
</evidence>
<dbReference type="CDD" id="cd09279">
    <property type="entry name" value="RNase_HI_like"/>
    <property type="match status" value="1"/>
</dbReference>
<dbReference type="GO" id="GO:0004523">
    <property type="term" value="F:RNA-DNA hybrid ribonuclease activity"/>
    <property type="evidence" value="ECO:0007669"/>
    <property type="project" value="InterPro"/>
</dbReference>
<dbReference type="PANTHER" id="PTHR48475:SF1">
    <property type="entry name" value="RNASE H TYPE-1 DOMAIN-CONTAINING PROTEIN"/>
    <property type="match status" value="1"/>
</dbReference>
<dbReference type="OrthoDB" id="8563755at2"/>
<dbReference type="RefSeq" id="WP_091938844.1">
    <property type="nucleotide sequence ID" value="NZ_FNCY01000015.1"/>
</dbReference>
<evidence type="ECO:0000259" key="1">
    <source>
        <dbReference type="PROSITE" id="PS50879"/>
    </source>
</evidence>
<dbReference type="Proteomes" id="UP000198607">
    <property type="component" value="Unassembled WGS sequence"/>
</dbReference>
<evidence type="ECO:0000313" key="3">
    <source>
        <dbReference type="Proteomes" id="UP000198607"/>
    </source>
</evidence>
<keyword evidence="3" id="KW-1185">Reference proteome</keyword>
<proteinExistence type="predicted"/>
<dbReference type="PROSITE" id="PS50879">
    <property type="entry name" value="RNASE_H_1"/>
    <property type="match status" value="1"/>
</dbReference>
<dbReference type="Pfam" id="PF13456">
    <property type="entry name" value="RVT_3"/>
    <property type="match status" value="1"/>
</dbReference>
<dbReference type="PANTHER" id="PTHR48475">
    <property type="entry name" value="RIBONUCLEASE H"/>
    <property type="match status" value="1"/>
</dbReference>
<dbReference type="InterPro" id="IPR036397">
    <property type="entry name" value="RNaseH_sf"/>
</dbReference>
<dbReference type="Gene3D" id="3.30.420.10">
    <property type="entry name" value="Ribonuclease H-like superfamily/Ribonuclease H"/>
    <property type="match status" value="1"/>
</dbReference>
<dbReference type="InterPro" id="IPR012337">
    <property type="entry name" value="RNaseH-like_sf"/>
</dbReference>
<sequence>MKDNTWKAWFDGATKGTNPGIRGIGGVLKGPGGELIEICEEIGHGTNNEAEYTALMAVLDAAIQAGVEDLIVYGDSQLVINQVNGAWLIKAKELVPLCQTAVSLKAQIPNVKLCWVARTENTEADVLSKRALGVIDADALDRAVWMKISEIAKPFGLSAVALGKKMTKAKLRENGKPTQLAIEKGVVLRVPNNFGHDDYWHRQLLPAALREALFLD</sequence>
<feature type="domain" description="RNase H type-1" evidence="1">
    <location>
        <begin position="2"/>
        <end position="133"/>
    </location>
</feature>
<dbReference type="EMBL" id="FNCY01000015">
    <property type="protein sequence ID" value="SDI25136.1"/>
    <property type="molecule type" value="Genomic_DNA"/>
</dbReference>
<dbReference type="AlphaFoldDB" id="A0A1G8J1S1"/>
<reference evidence="2 3" key="1">
    <citation type="submission" date="2016-10" db="EMBL/GenBank/DDBJ databases">
        <authorList>
            <person name="de Groot N.N."/>
        </authorList>
    </citation>
    <scope>NUCLEOTIDE SEQUENCE [LARGE SCALE GENOMIC DNA]</scope>
    <source>
        <strain evidence="2 3">DSM 5885</strain>
    </source>
</reference>
<accession>A0A1G8J1S1</accession>
<dbReference type="SUPFAM" id="SSF53098">
    <property type="entry name" value="Ribonuclease H-like"/>
    <property type="match status" value="1"/>
</dbReference>
<gene>
    <name evidence="2" type="ORF">SAMN05660652_03116</name>
</gene>
<dbReference type="GO" id="GO:0003676">
    <property type="term" value="F:nucleic acid binding"/>
    <property type="evidence" value="ECO:0007669"/>
    <property type="project" value="InterPro"/>
</dbReference>
<organism evidence="2 3">
    <name type="scientific">Propionivibrio dicarboxylicus</name>
    <dbReference type="NCBI Taxonomy" id="83767"/>
    <lineage>
        <taxon>Bacteria</taxon>
        <taxon>Pseudomonadati</taxon>
        <taxon>Pseudomonadota</taxon>
        <taxon>Betaproteobacteria</taxon>
        <taxon>Rhodocyclales</taxon>
        <taxon>Rhodocyclaceae</taxon>
        <taxon>Propionivibrio</taxon>
    </lineage>
</organism>
<dbReference type="STRING" id="83767.SAMN05660652_03116"/>
<protein>
    <submittedName>
        <fullName evidence="2">Ribonuclease HI</fullName>
    </submittedName>
</protein>